<keyword evidence="5 7" id="KW-0472">Membrane</keyword>
<comment type="subcellular location">
    <subcellularLocation>
        <location evidence="1">Cell membrane</location>
        <topology evidence="1">Multi-pass membrane protein</topology>
    </subcellularLocation>
</comment>
<dbReference type="Pfam" id="PF02687">
    <property type="entry name" value="FtsX"/>
    <property type="match status" value="1"/>
</dbReference>
<dbReference type="Proteomes" id="UP000198901">
    <property type="component" value="Unassembled WGS sequence"/>
</dbReference>
<accession>A0A1G9TDZ7</accession>
<evidence type="ECO:0000313" key="10">
    <source>
        <dbReference type="EMBL" id="SDM45887.1"/>
    </source>
</evidence>
<feature type="transmembrane region" description="Helical" evidence="7">
    <location>
        <begin position="255"/>
        <end position="284"/>
    </location>
</feature>
<dbReference type="GO" id="GO:0022857">
    <property type="term" value="F:transmembrane transporter activity"/>
    <property type="evidence" value="ECO:0007669"/>
    <property type="project" value="TreeGrafter"/>
</dbReference>
<dbReference type="EMBL" id="FNGS01000006">
    <property type="protein sequence ID" value="SDM45887.1"/>
    <property type="molecule type" value="Genomic_DNA"/>
</dbReference>
<feature type="domain" description="ABC3 transporter permease C-terminal" evidence="8">
    <location>
        <begin position="264"/>
        <end position="372"/>
    </location>
</feature>
<evidence type="ECO:0000256" key="6">
    <source>
        <dbReference type="ARBA" id="ARBA00038076"/>
    </source>
</evidence>
<evidence type="ECO:0000313" key="11">
    <source>
        <dbReference type="Proteomes" id="UP000198901"/>
    </source>
</evidence>
<evidence type="ECO:0000256" key="5">
    <source>
        <dbReference type="ARBA" id="ARBA00023136"/>
    </source>
</evidence>
<dbReference type="Pfam" id="PF12704">
    <property type="entry name" value="MacB_PCD"/>
    <property type="match status" value="1"/>
</dbReference>
<dbReference type="PANTHER" id="PTHR30572">
    <property type="entry name" value="MEMBRANE COMPONENT OF TRANSPORTER-RELATED"/>
    <property type="match status" value="1"/>
</dbReference>
<feature type="transmembrane region" description="Helical" evidence="7">
    <location>
        <begin position="21"/>
        <end position="41"/>
    </location>
</feature>
<proteinExistence type="inferred from homology"/>
<keyword evidence="11" id="KW-1185">Reference proteome</keyword>
<evidence type="ECO:0000259" key="8">
    <source>
        <dbReference type="Pfam" id="PF02687"/>
    </source>
</evidence>
<feature type="transmembrane region" description="Helical" evidence="7">
    <location>
        <begin position="305"/>
        <end position="329"/>
    </location>
</feature>
<reference evidence="10 11" key="1">
    <citation type="submission" date="2016-10" db="EMBL/GenBank/DDBJ databases">
        <authorList>
            <person name="de Groot N.N."/>
        </authorList>
    </citation>
    <scope>NUCLEOTIDE SEQUENCE [LARGE SCALE GENOMIC DNA]</scope>
    <source>
        <strain evidence="10 11">DSM 21668</strain>
    </source>
</reference>
<name>A0A1G9TDZ7_9BACT</name>
<evidence type="ECO:0000256" key="4">
    <source>
        <dbReference type="ARBA" id="ARBA00022989"/>
    </source>
</evidence>
<organism evidence="10 11">
    <name type="scientific">Siphonobacter aquaeclarae</name>
    <dbReference type="NCBI Taxonomy" id="563176"/>
    <lineage>
        <taxon>Bacteria</taxon>
        <taxon>Pseudomonadati</taxon>
        <taxon>Bacteroidota</taxon>
        <taxon>Cytophagia</taxon>
        <taxon>Cytophagales</taxon>
        <taxon>Cytophagaceae</taxon>
        <taxon>Siphonobacter</taxon>
    </lineage>
</organism>
<protein>
    <submittedName>
        <fullName evidence="10">Putative ABC transport system permease protein</fullName>
    </submittedName>
</protein>
<feature type="domain" description="MacB-like periplasmic core" evidence="9">
    <location>
        <begin position="36"/>
        <end position="216"/>
    </location>
</feature>
<dbReference type="PANTHER" id="PTHR30572:SF4">
    <property type="entry name" value="ABC TRANSPORTER PERMEASE YTRF"/>
    <property type="match status" value="1"/>
</dbReference>
<evidence type="ECO:0000256" key="3">
    <source>
        <dbReference type="ARBA" id="ARBA00022692"/>
    </source>
</evidence>
<dbReference type="GO" id="GO:0005886">
    <property type="term" value="C:plasma membrane"/>
    <property type="evidence" value="ECO:0007669"/>
    <property type="project" value="UniProtKB-SubCell"/>
</dbReference>
<keyword evidence="3 7" id="KW-0812">Transmembrane</keyword>
<evidence type="ECO:0000256" key="1">
    <source>
        <dbReference type="ARBA" id="ARBA00004651"/>
    </source>
</evidence>
<feature type="transmembrane region" description="Helical" evidence="7">
    <location>
        <begin position="341"/>
        <end position="365"/>
    </location>
</feature>
<dbReference type="AlphaFoldDB" id="A0A1G9TDZ7"/>
<keyword evidence="4 7" id="KW-1133">Transmembrane helix</keyword>
<evidence type="ECO:0000259" key="9">
    <source>
        <dbReference type="Pfam" id="PF12704"/>
    </source>
</evidence>
<sequence length="382" mass="43275">MLRHLFKLIWKKKKTHFLLMVEIFFSFLILFGIFSALIYYARNYSRDSGIKAEDVWVISCDFKTDSDSLRTIYAKQIVDVIRPVSEIESATVMSFNVPYEYSSMTNGMEYQDRRVQAEHILVDEYYPAVMGLTVNEGRWFNSADRVPGKYMPIVITGSVREKLFGTGNAVGEIVSDNRKVIGVVNDYKFQSDYLADQPAFFQQRSGDWQILVKVRTNQPGLLETRLARTIAGAAKEWPFEIRHLDKMKQSRNRTVFVPVLIGLIVGGFLVFNVALGLMGVLWQAIQQRREEIGIRRAIGASASGIVMQFLGEAWVLTAFSILLGIFLAVQFPILRLFDLDAQIYILAIVTAVVSIFALVTACAWYPSRQAAEILPATALHEN</sequence>
<dbReference type="InterPro" id="IPR003838">
    <property type="entry name" value="ABC3_permease_C"/>
</dbReference>
<keyword evidence="2" id="KW-1003">Cell membrane</keyword>
<dbReference type="STRING" id="563176.SAMN04488090_3523"/>
<dbReference type="RefSeq" id="WP_093205171.1">
    <property type="nucleotide sequence ID" value="NZ_FNGS01000006.1"/>
</dbReference>
<dbReference type="InterPro" id="IPR050250">
    <property type="entry name" value="Macrolide_Exporter_MacB"/>
</dbReference>
<evidence type="ECO:0000256" key="7">
    <source>
        <dbReference type="SAM" id="Phobius"/>
    </source>
</evidence>
<comment type="similarity">
    <text evidence="6">Belongs to the ABC-4 integral membrane protein family.</text>
</comment>
<evidence type="ECO:0000256" key="2">
    <source>
        <dbReference type="ARBA" id="ARBA00022475"/>
    </source>
</evidence>
<gene>
    <name evidence="10" type="ORF">SAMN04488090_3523</name>
</gene>
<dbReference type="InterPro" id="IPR025857">
    <property type="entry name" value="MacB_PCD"/>
</dbReference>